<accession>A0A9X9PUZ5</accession>
<gene>
    <name evidence="1" type="ORF">BN2614_LOCUS4</name>
</gene>
<evidence type="ECO:0000313" key="2">
    <source>
        <dbReference type="Proteomes" id="UP000269945"/>
    </source>
</evidence>
<name>A0A9X9PUZ5_GULGU</name>
<dbReference type="AlphaFoldDB" id="A0A9X9PUZ5"/>
<sequence length="69" mass="7619">MNNLHRPGKAVPDHVPLLTFLEHRRQLLCSPSGSSPARSGKLEDPCVQNPWSVLSLLEGRQPENVPVLV</sequence>
<comment type="caution">
    <text evidence="1">The sequence shown here is derived from an EMBL/GenBank/DDBJ whole genome shotgun (WGS) entry which is preliminary data.</text>
</comment>
<dbReference type="Proteomes" id="UP000269945">
    <property type="component" value="Unassembled WGS sequence"/>
</dbReference>
<dbReference type="EMBL" id="CYRY02002958">
    <property type="protein sequence ID" value="VCW67648.1"/>
    <property type="molecule type" value="Genomic_DNA"/>
</dbReference>
<protein>
    <submittedName>
        <fullName evidence="1">Uncharacterized protein</fullName>
    </submittedName>
</protein>
<proteinExistence type="predicted"/>
<organism evidence="1 2">
    <name type="scientific">Gulo gulo</name>
    <name type="common">Wolverine</name>
    <name type="synonym">Gluton</name>
    <dbReference type="NCBI Taxonomy" id="48420"/>
    <lineage>
        <taxon>Eukaryota</taxon>
        <taxon>Metazoa</taxon>
        <taxon>Chordata</taxon>
        <taxon>Craniata</taxon>
        <taxon>Vertebrata</taxon>
        <taxon>Euteleostomi</taxon>
        <taxon>Mammalia</taxon>
        <taxon>Eutheria</taxon>
        <taxon>Laurasiatheria</taxon>
        <taxon>Carnivora</taxon>
        <taxon>Caniformia</taxon>
        <taxon>Musteloidea</taxon>
        <taxon>Mustelidae</taxon>
        <taxon>Guloninae</taxon>
        <taxon>Gulo</taxon>
    </lineage>
</organism>
<evidence type="ECO:0000313" key="1">
    <source>
        <dbReference type="EMBL" id="VCW67648.1"/>
    </source>
</evidence>
<feature type="non-terminal residue" evidence="1">
    <location>
        <position position="69"/>
    </location>
</feature>
<reference evidence="1 2" key="1">
    <citation type="submission" date="2018-10" db="EMBL/GenBank/DDBJ databases">
        <authorList>
            <person name="Ekblom R."/>
            <person name="Jareborg N."/>
        </authorList>
    </citation>
    <scope>NUCLEOTIDE SEQUENCE [LARGE SCALE GENOMIC DNA]</scope>
    <source>
        <tissue evidence="1">Muscle</tissue>
    </source>
</reference>
<keyword evidence="2" id="KW-1185">Reference proteome</keyword>